<evidence type="ECO:0000259" key="1">
    <source>
        <dbReference type="Pfam" id="PF13186"/>
    </source>
</evidence>
<reference evidence="2" key="1">
    <citation type="journal article" date="2014" name="Front. Microbiol.">
        <title>High frequency of phylogenetically diverse reductive dehalogenase-homologous genes in deep subseafloor sedimentary metagenomes.</title>
        <authorList>
            <person name="Kawai M."/>
            <person name="Futagami T."/>
            <person name="Toyoda A."/>
            <person name="Takaki Y."/>
            <person name="Nishi S."/>
            <person name="Hori S."/>
            <person name="Arai W."/>
            <person name="Tsubouchi T."/>
            <person name="Morono Y."/>
            <person name="Uchiyama I."/>
            <person name="Ito T."/>
            <person name="Fujiyama A."/>
            <person name="Inagaki F."/>
            <person name="Takami H."/>
        </authorList>
    </citation>
    <scope>NUCLEOTIDE SEQUENCE</scope>
    <source>
        <strain evidence="2">Expedition CK06-06</strain>
    </source>
</reference>
<comment type="caution">
    <text evidence="2">The sequence shown here is derived from an EMBL/GenBank/DDBJ whole genome shotgun (WGS) entry which is preliminary data.</text>
</comment>
<organism evidence="2">
    <name type="scientific">marine sediment metagenome</name>
    <dbReference type="NCBI Taxonomy" id="412755"/>
    <lineage>
        <taxon>unclassified sequences</taxon>
        <taxon>metagenomes</taxon>
        <taxon>ecological metagenomes</taxon>
    </lineage>
</organism>
<gene>
    <name evidence="2" type="ORF">S01H1_05413</name>
</gene>
<accession>X0TB72</accession>
<protein>
    <recommendedName>
        <fullName evidence="1">4Fe4S-binding SPASM domain-containing protein</fullName>
    </recommendedName>
</protein>
<dbReference type="CDD" id="cd21109">
    <property type="entry name" value="SPASM"/>
    <property type="match status" value="1"/>
</dbReference>
<dbReference type="InterPro" id="IPR023885">
    <property type="entry name" value="4Fe4S-binding_SPASM_dom"/>
</dbReference>
<evidence type="ECO:0000313" key="2">
    <source>
        <dbReference type="EMBL" id="GAF73325.1"/>
    </source>
</evidence>
<dbReference type="SUPFAM" id="SSF102114">
    <property type="entry name" value="Radical SAM enzymes"/>
    <property type="match status" value="1"/>
</dbReference>
<dbReference type="Pfam" id="PF13186">
    <property type="entry name" value="SPASM"/>
    <property type="match status" value="1"/>
</dbReference>
<name>X0TB72_9ZZZZ</name>
<proteinExistence type="predicted"/>
<dbReference type="AlphaFoldDB" id="X0TB72"/>
<sequence length="92" mass="10485">MWTSMPGRICIFPWRDVLIRTNGDVLFCCHMGKPLGNLREKSFREIWNSPLAQEIRECIVRGQLSSVCRTPSCPVREVMGGKNVSGQFDTIK</sequence>
<dbReference type="Gene3D" id="3.20.20.70">
    <property type="entry name" value="Aldolase class I"/>
    <property type="match status" value="1"/>
</dbReference>
<dbReference type="EMBL" id="BARS01002821">
    <property type="protein sequence ID" value="GAF73325.1"/>
    <property type="molecule type" value="Genomic_DNA"/>
</dbReference>
<dbReference type="InterPro" id="IPR058240">
    <property type="entry name" value="rSAM_sf"/>
</dbReference>
<feature type="domain" description="4Fe4S-binding SPASM" evidence="1">
    <location>
        <begin position="10"/>
        <end position="73"/>
    </location>
</feature>
<dbReference type="InterPro" id="IPR013785">
    <property type="entry name" value="Aldolase_TIM"/>
</dbReference>